<dbReference type="GO" id="GO:0003924">
    <property type="term" value="F:GTPase activity"/>
    <property type="evidence" value="ECO:0007669"/>
    <property type="project" value="InterPro"/>
</dbReference>
<evidence type="ECO:0000256" key="3">
    <source>
        <dbReference type="SAM" id="Coils"/>
    </source>
</evidence>
<feature type="coiled-coil region" evidence="3">
    <location>
        <begin position="14"/>
        <end position="41"/>
    </location>
</feature>
<feature type="non-terminal residue" evidence="6">
    <location>
        <position position="350"/>
    </location>
</feature>
<dbReference type="InterPro" id="IPR031167">
    <property type="entry name" value="G_OBG"/>
</dbReference>
<dbReference type="Gene3D" id="3.10.20.30">
    <property type="match status" value="1"/>
</dbReference>
<sequence length="350" mass="38946">IAAIKYEYARTQKNKATEYHLGRLKARLAQLEAKLIEEASRVSGTTMASFEVQKLGQARVALVGFPSTGKSSLLGSLTNSKSAVAAYEFTTLTCIPGQITINGASIQLLDLPGIINGAADGIGKGKQVIATARTADLIIIMLDALKAEEERVILEGELEKMGIRLNQKPCDIAVKKVKSGGVKANFTCKQTYLTDDIVRAVMQEYDVHNCEVTIRDDVTVDQLVDSLASNRVYIPAIYCVNKIDITTIESVNWYAQNGYLPLSVEKKYGFDYLKHQIWEKLQIVRVFCKKRGDRPDLDEAIYLKRGDTVKTVCQSIHKDIIDQFHYAEVWGRSVKQARQRVGLTHIMEDG</sequence>
<feature type="domain" description="TGS" evidence="5">
    <location>
        <begin position="280"/>
        <end position="350"/>
    </location>
</feature>
<dbReference type="PANTHER" id="PTHR43127">
    <property type="entry name" value="DEVELOPMENTALLY-REGULATED GTP-BINDING PROTEIN 2"/>
    <property type="match status" value="1"/>
</dbReference>
<dbReference type="Pfam" id="PF01926">
    <property type="entry name" value="MMR_HSR1"/>
    <property type="match status" value="1"/>
</dbReference>
<keyword evidence="1" id="KW-0547">Nucleotide-binding</keyword>
<dbReference type="NCBIfam" id="TIGR00231">
    <property type="entry name" value="small_GTP"/>
    <property type="match status" value="1"/>
</dbReference>
<evidence type="ECO:0000259" key="5">
    <source>
        <dbReference type="PROSITE" id="PS51880"/>
    </source>
</evidence>
<accession>A0A146KK00</accession>
<proteinExistence type="predicted"/>
<gene>
    <name evidence="6" type="ORF">TPC1_11132</name>
</gene>
<feature type="domain" description="OBG-type G" evidence="4">
    <location>
        <begin position="58"/>
        <end position="282"/>
    </location>
</feature>
<keyword evidence="2" id="KW-0342">GTP-binding</keyword>
<reference evidence="6" key="1">
    <citation type="submission" date="2015-07" db="EMBL/GenBank/DDBJ databases">
        <title>Adaptation to a free-living lifestyle via gene acquisitions in the diplomonad Trepomonas sp. PC1.</title>
        <authorList>
            <person name="Xu F."/>
            <person name="Jerlstrom-Hultqvist J."/>
            <person name="Kolisko M."/>
            <person name="Simpson A.G.B."/>
            <person name="Roger A.J."/>
            <person name="Svard S.G."/>
            <person name="Andersson J.O."/>
        </authorList>
    </citation>
    <scope>NUCLEOTIDE SEQUENCE</scope>
    <source>
        <strain evidence="6">PC1</strain>
    </source>
</reference>
<dbReference type="AlphaFoldDB" id="A0A146KK00"/>
<evidence type="ECO:0000259" key="4">
    <source>
        <dbReference type="PROSITE" id="PS51710"/>
    </source>
</evidence>
<dbReference type="FunFam" id="3.40.50.300:FF:001436">
    <property type="entry name" value="Developmentally-regulated GTP-binding protein"/>
    <property type="match status" value="1"/>
</dbReference>
<dbReference type="EMBL" id="GDID01000845">
    <property type="protein sequence ID" value="JAP95761.1"/>
    <property type="molecule type" value="Transcribed_RNA"/>
</dbReference>
<dbReference type="CDD" id="cd01896">
    <property type="entry name" value="DRG"/>
    <property type="match status" value="1"/>
</dbReference>
<dbReference type="InterPro" id="IPR031662">
    <property type="entry name" value="GTP-binding_2"/>
</dbReference>
<dbReference type="InterPro" id="IPR012676">
    <property type="entry name" value="TGS-like"/>
</dbReference>
<evidence type="ECO:0000256" key="2">
    <source>
        <dbReference type="ARBA" id="ARBA00023134"/>
    </source>
</evidence>
<dbReference type="InterPro" id="IPR045001">
    <property type="entry name" value="DRG"/>
</dbReference>
<dbReference type="Gene3D" id="6.10.140.1070">
    <property type="match status" value="2"/>
</dbReference>
<keyword evidence="3" id="KW-0175">Coiled coil</keyword>
<dbReference type="PROSITE" id="PS51880">
    <property type="entry name" value="TGS"/>
    <property type="match status" value="1"/>
</dbReference>
<evidence type="ECO:0000256" key="1">
    <source>
        <dbReference type="ARBA" id="ARBA00022741"/>
    </source>
</evidence>
<dbReference type="FunFam" id="3.10.20.30:FF:000003">
    <property type="entry name" value="Developmentally-regulated GTP-binding protein 1"/>
    <property type="match status" value="1"/>
</dbReference>
<dbReference type="InterPro" id="IPR004095">
    <property type="entry name" value="TGS"/>
</dbReference>
<dbReference type="PRINTS" id="PR00326">
    <property type="entry name" value="GTP1OBG"/>
</dbReference>
<dbReference type="GO" id="GO:0005525">
    <property type="term" value="F:GTP binding"/>
    <property type="evidence" value="ECO:0007669"/>
    <property type="project" value="UniProtKB-KW"/>
</dbReference>
<dbReference type="SUPFAM" id="SSF81271">
    <property type="entry name" value="TGS-like"/>
    <property type="match status" value="1"/>
</dbReference>
<dbReference type="InterPro" id="IPR005225">
    <property type="entry name" value="Small_GTP-bd"/>
</dbReference>
<dbReference type="Pfam" id="PF02824">
    <property type="entry name" value="TGS"/>
    <property type="match status" value="1"/>
</dbReference>
<protein>
    <submittedName>
        <fullName evidence="6">Developmentally regulated GTP-binding protein 1</fullName>
    </submittedName>
</protein>
<dbReference type="InterPro" id="IPR006073">
    <property type="entry name" value="GTP-bd"/>
</dbReference>
<dbReference type="InterPro" id="IPR012675">
    <property type="entry name" value="Beta-grasp_dom_sf"/>
</dbReference>
<evidence type="ECO:0000313" key="6">
    <source>
        <dbReference type="EMBL" id="JAP95761.1"/>
    </source>
</evidence>
<name>A0A146KK00_9EUKA</name>
<dbReference type="PROSITE" id="PS51710">
    <property type="entry name" value="G_OBG"/>
    <property type="match status" value="1"/>
</dbReference>
<feature type="non-terminal residue" evidence="6">
    <location>
        <position position="1"/>
    </location>
</feature>
<organism evidence="6">
    <name type="scientific">Trepomonas sp. PC1</name>
    <dbReference type="NCBI Taxonomy" id="1076344"/>
    <lineage>
        <taxon>Eukaryota</taxon>
        <taxon>Metamonada</taxon>
        <taxon>Diplomonadida</taxon>
        <taxon>Hexamitidae</taxon>
        <taxon>Hexamitinae</taxon>
        <taxon>Trepomonas</taxon>
    </lineage>
</organism>
<dbReference type="Pfam" id="PF16897">
    <property type="entry name" value="MMR_HSR1_Xtn"/>
    <property type="match status" value="1"/>
</dbReference>
<dbReference type="SUPFAM" id="SSF52540">
    <property type="entry name" value="P-loop containing nucleoside triphosphate hydrolases"/>
    <property type="match status" value="1"/>
</dbReference>
<dbReference type="InterPro" id="IPR027417">
    <property type="entry name" value="P-loop_NTPase"/>
</dbReference>